<dbReference type="GO" id="GO:0003735">
    <property type="term" value="F:structural constituent of ribosome"/>
    <property type="evidence" value="ECO:0007669"/>
    <property type="project" value="InterPro"/>
</dbReference>
<proteinExistence type="inferred from homology"/>
<dbReference type="InterPro" id="IPR000754">
    <property type="entry name" value="Ribosomal_uS9"/>
</dbReference>
<evidence type="ECO:0000256" key="6">
    <source>
        <dbReference type="RuleBase" id="RU003815"/>
    </source>
</evidence>
<evidence type="ECO:0000256" key="4">
    <source>
        <dbReference type="ARBA" id="ARBA00035259"/>
    </source>
</evidence>
<evidence type="ECO:0000256" key="2">
    <source>
        <dbReference type="ARBA" id="ARBA00022980"/>
    </source>
</evidence>
<organism evidence="7 8">
    <name type="scientific">Candidatus Lambdaproteobacteria bacterium RIFOXYD2_FULL_56_26</name>
    <dbReference type="NCBI Taxonomy" id="1817773"/>
    <lineage>
        <taxon>Bacteria</taxon>
        <taxon>Pseudomonadati</taxon>
        <taxon>Pseudomonadota</taxon>
        <taxon>Candidatus Lambdaproteobacteria</taxon>
    </lineage>
</organism>
<dbReference type="GO" id="GO:0003723">
    <property type="term" value="F:RNA binding"/>
    <property type="evidence" value="ECO:0007669"/>
    <property type="project" value="TreeGrafter"/>
</dbReference>
<dbReference type="InterPro" id="IPR014721">
    <property type="entry name" value="Ribsml_uS5_D2-typ_fold_subgr"/>
</dbReference>
<evidence type="ECO:0000256" key="3">
    <source>
        <dbReference type="ARBA" id="ARBA00023274"/>
    </source>
</evidence>
<comment type="caution">
    <text evidence="7">The sequence shown here is derived from an EMBL/GenBank/DDBJ whole genome shotgun (WGS) entry which is preliminary data.</text>
</comment>
<keyword evidence="2 5" id="KW-0689">Ribosomal protein</keyword>
<comment type="similarity">
    <text evidence="1 5 6">Belongs to the universal ribosomal protein uS9 family.</text>
</comment>
<dbReference type="GO" id="GO:0006412">
    <property type="term" value="P:translation"/>
    <property type="evidence" value="ECO:0007669"/>
    <property type="project" value="UniProtKB-UniRule"/>
</dbReference>
<dbReference type="InterPro" id="IPR023035">
    <property type="entry name" value="Ribosomal_uS9_bac/plastid"/>
</dbReference>
<gene>
    <name evidence="5" type="primary">rpsI</name>
    <name evidence="7" type="ORF">A2557_06300</name>
</gene>
<dbReference type="GO" id="GO:0022627">
    <property type="term" value="C:cytosolic small ribosomal subunit"/>
    <property type="evidence" value="ECO:0007669"/>
    <property type="project" value="TreeGrafter"/>
</dbReference>
<dbReference type="InterPro" id="IPR020574">
    <property type="entry name" value="Ribosomal_uS9_CS"/>
</dbReference>
<keyword evidence="3 5" id="KW-0687">Ribonucleoprotein</keyword>
<dbReference type="PANTHER" id="PTHR21569:SF1">
    <property type="entry name" value="SMALL RIBOSOMAL SUBUNIT PROTEIN US9M"/>
    <property type="match status" value="1"/>
</dbReference>
<evidence type="ECO:0000256" key="5">
    <source>
        <dbReference type="HAMAP-Rule" id="MF_00532"/>
    </source>
</evidence>
<protein>
    <recommendedName>
        <fullName evidence="4 5">Small ribosomal subunit protein uS9</fullName>
    </recommendedName>
</protein>
<dbReference type="PANTHER" id="PTHR21569">
    <property type="entry name" value="RIBOSOMAL PROTEIN S9"/>
    <property type="match status" value="1"/>
</dbReference>
<dbReference type="Pfam" id="PF00380">
    <property type="entry name" value="Ribosomal_S9"/>
    <property type="match status" value="1"/>
</dbReference>
<dbReference type="Gene3D" id="3.30.230.10">
    <property type="match status" value="1"/>
</dbReference>
<dbReference type="NCBIfam" id="NF001099">
    <property type="entry name" value="PRK00132.1"/>
    <property type="match status" value="1"/>
</dbReference>
<evidence type="ECO:0000313" key="7">
    <source>
        <dbReference type="EMBL" id="OGH04600.1"/>
    </source>
</evidence>
<dbReference type="HAMAP" id="MF_00532_B">
    <property type="entry name" value="Ribosomal_uS9_B"/>
    <property type="match status" value="1"/>
</dbReference>
<name>A0A1F6H2U5_9PROT</name>
<dbReference type="Proteomes" id="UP000177583">
    <property type="component" value="Unassembled WGS sequence"/>
</dbReference>
<sequence>MSQHYGTGRRKTSVARVFLRPGTGKFIVNQREASEFFTRDLYLIQINAPLAAAEKQGKFDVFATVKGGGTTGQAGAITHGVARALVHYSEDLRSSLRKGGFLTRDAREVERQKYGQKGARARYQFSKR</sequence>
<dbReference type="PROSITE" id="PS00360">
    <property type="entry name" value="RIBOSOMAL_S9"/>
    <property type="match status" value="1"/>
</dbReference>
<dbReference type="AlphaFoldDB" id="A0A1F6H2U5"/>
<evidence type="ECO:0000256" key="1">
    <source>
        <dbReference type="ARBA" id="ARBA00005251"/>
    </source>
</evidence>
<dbReference type="FunFam" id="3.30.230.10:FF:000001">
    <property type="entry name" value="30S ribosomal protein S9"/>
    <property type="match status" value="1"/>
</dbReference>
<dbReference type="InterPro" id="IPR020568">
    <property type="entry name" value="Ribosomal_Su5_D2-typ_SF"/>
</dbReference>
<accession>A0A1F6H2U5</accession>
<evidence type="ECO:0000313" key="8">
    <source>
        <dbReference type="Proteomes" id="UP000177583"/>
    </source>
</evidence>
<reference evidence="7 8" key="1">
    <citation type="journal article" date="2016" name="Nat. Commun.">
        <title>Thousands of microbial genomes shed light on interconnected biogeochemical processes in an aquifer system.</title>
        <authorList>
            <person name="Anantharaman K."/>
            <person name="Brown C.T."/>
            <person name="Hug L.A."/>
            <person name="Sharon I."/>
            <person name="Castelle C.J."/>
            <person name="Probst A.J."/>
            <person name="Thomas B.C."/>
            <person name="Singh A."/>
            <person name="Wilkins M.J."/>
            <person name="Karaoz U."/>
            <person name="Brodie E.L."/>
            <person name="Williams K.H."/>
            <person name="Hubbard S.S."/>
            <person name="Banfield J.F."/>
        </authorList>
    </citation>
    <scope>NUCLEOTIDE SEQUENCE [LARGE SCALE GENOMIC DNA]</scope>
</reference>
<dbReference type="SUPFAM" id="SSF54211">
    <property type="entry name" value="Ribosomal protein S5 domain 2-like"/>
    <property type="match status" value="1"/>
</dbReference>
<dbReference type="EMBL" id="MFNF01000001">
    <property type="protein sequence ID" value="OGH04600.1"/>
    <property type="molecule type" value="Genomic_DNA"/>
</dbReference>